<organism evidence="5 6">
    <name type="scientific">Nocardioides eburneus</name>
    <dbReference type="NCBI Taxonomy" id="3231482"/>
    <lineage>
        <taxon>Bacteria</taxon>
        <taxon>Bacillati</taxon>
        <taxon>Actinomycetota</taxon>
        <taxon>Actinomycetes</taxon>
        <taxon>Propionibacteriales</taxon>
        <taxon>Nocardioidaceae</taxon>
        <taxon>Nocardioides</taxon>
    </lineage>
</organism>
<feature type="region of interest" description="Disordered" evidence="1">
    <location>
        <begin position="346"/>
        <end position="373"/>
    </location>
</feature>
<evidence type="ECO:0000313" key="6">
    <source>
        <dbReference type="Proteomes" id="UP001556631"/>
    </source>
</evidence>
<dbReference type="InterPro" id="IPR005693">
    <property type="entry name" value="Mce"/>
</dbReference>
<evidence type="ECO:0000313" key="5">
    <source>
        <dbReference type="EMBL" id="MEX0426191.1"/>
    </source>
</evidence>
<dbReference type="PANTHER" id="PTHR33371">
    <property type="entry name" value="INTERMEMBRANE PHOSPHOLIPID TRANSPORT SYSTEM BINDING PROTEIN MLAD-RELATED"/>
    <property type="match status" value="1"/>
</dbReference>
<sequence length="434" mass="45873">MRRALDAVLGIGYFAFLVAFVAVAVLVYDKAFVDRTQVTLVTSVMGNALQKGSDVKLHGVPVGTVSNITPDGTGARLTLDLDPDVAGRLSTKTSALLLPKTLFGERYVALEPPTSATGTPAGLHDGDLIHQDASARAVELQQVFDKMMPVLQSLHPDKLAATIGALATMLRGQGTEIGDAMSSWADYLHKLNPLVPQMADDFAELGTVASQYADAMPDLLDALDTMTTTSRTLVKERTDLKQVFASVIDASDTSRGWMDANSGTIRILSSQSRRALDAVAPYATEFPCLFKAAKDFIPVMDKNLGKGTDEPGIHVVLNVEPSRGKYVAGRDRPTHVADAEARCPYETGKTGTTAAPAARRTTDQPATIPAPPSASVDQQLAQVSGGLGQANSPAENQLIAELMAPSAGVAPADYPQWGSLLLGPVLRGTEVILK</sequence>
<evidence type="ECO:0000256" key="2">
    <source>
        <dbReference type="SAM" id="Phobius"/>
    </source>
</evidence>
<dbReference type="InterPro" id="IPR052336">
    <property type="entry name" value="MlaD_Phospholipid_Transporter"/>
</dbReference>
<dbReference type="Pfam" id="PF02470">
    <property type="entry name" value="MlaD"/>
    <property type="match status" value="1"/>
</dbReference>
<name>A0ABV3STC9_9ACTN</name>
<keyword evidence="2" id="KW-1133">Transmembrane helix</keyword>
<dbReference type="EMBL" id="JBFPJR010000001">
    <property type="protein sequence ID" value="MEX0426191.1"/>
    <property type="molecule type" value="Genomic_DNA"/>
</dbReference>
<dbReference type="InterPro" id="IPR003399">
    <property type="entry name" value="Mce/MlaD"/>
</dbReference>
<evidence type="ECO:0000256" key="1">
    <source>
        <dbReference type="SAM" id="MobiDB-lite"/>
    </source>
</evidence>
<keyword evidence="6" id="KW-1185">Reference proteome</keyword>
<dbReference type="RefSeq" id="WP_367990847.1">
    <property type="nucleotide sequence ID" value="NZ_JBFPJR010000001.1"/>
</dbReference>
<protein>
    <submittedName>
        <fullName evidence="5">MCE family protein</fullName>
    </submittedName>
</protein>
<reference evidence="5 6" key="1">
    <citation type="submission" date="2024-07" db="EMBL/GenBank/DDBJ databases">
        <authorList>
            <person name="Lee S."/>
            <person name="Kang M."/>
        </authorList>
    </citation>
    <scope>NUCLEOTIDE SEQUENCE [LARGE SCALE GENOMIC DNA]</scope>
    <source>
        <strain evidence="5 6">DS6</strain>
    </source>
</reference>
<evidence type="ECO:0000259" key="4">
    <source>
        <dbReference type="Pfam" id="PF11887"/>
    </source>
</evidence>
<dbReference type="Proteomes" id="UP001556631">
    <property type="component" value="Unassembled WGS sequence"/>
</dbReference>
<feature type="transmembrane region" description="Helical" evidence="2">
    <location>
        <begin position="7"/>
        <end position="28"/>
    </location>
</feature>
<keyword evidence="2" id="KW-0812">Transmembrane</keyword>
<evidence type="ECO:0000259" key="3">
    <source>
        <dbReference type="Pfam" id="PF02470"/>
    </source>
</evidence>
<dbReference type="NCBIfam" id="TIGR00996">
    <property type="entry name" value="Mtu_fam_mce"/>
    <property type="match status" value="1"/>
</dbReference>
<feature type="domain" description="Mce/MlaD" evidence="3">
    <location>
        <begin position="37"/>
        <end position="113"/>
    </location>
</feature>
<dbReference type="InterPro" id="IPR024516">
    <property type="entry name" value="Mce_C"/>
</dbReference>
<feature type="domain" description="Mammalian cell entry C-terminal" evidence="4">
    <location>
        <begin position="121"/>
        <end position="337"/>
    </location>
</feature>
<proteinExistence type="predicted"/>
<dbReference type="Pfam" id="PF11887">
    <property type="entry name" value="Mce4_CUP1"/>
    <property type="match status" value="1"/>
</dbReference>
<keyword evidence="2" id="KW-0472">Membrane</keyword>
<gene>
    <name evidence="5" type="ORF">AB3X52_01070</name>
</gene>
<feature type="compositionally biased region" description="Low complexity" evidence="1">
    <location>
        <begin position="347"/>
        <end position="367"/>
    </location>
</feature>
<dbReference type="PANTHER" id="PTHR33371:SF19">
    <property type="entry name" value="MCE-FAMILY PROTEIN MCE4A"/>
    <property type="match status" value="1"/>
</dbReference>
<comment type="caution">
    <text evidence="5">The sequence shown here is derived from an EMBL/GenBank/DDBJ whole genome shotgun (WGS) entry which is preliminary data.</text>
</comment>
<accession>A0ABV3STC9</accession>